<sequence length="610" mass="69033">MLTRKEMKQKARQSLRKHYLMFVTVCVAAAILGTEFSGSLDGIKIESREERSTKTTVTGIVGRQPNLSDVVLEALQGREEESRELSQELKDQAVQNTKEGRGNAALGRSRGVLAGFVNSITSGSILVTLIAAVNSMVGSAGVTVFLFIVLSLLLSLGAWVFLFNMYTVVSRRIFLEGRVYEKLTIQRFAFLLRVKRWTKVSLTMALASLYQMLWALTIVGGIIKRYSYFLVPYIAAENPDISPKKAIHLSRKMMHGHKWECFVFELTYWGWDMLGSLTLGLTAIFYSNPYKTAAFSEFYAELRDLAKEKRIEGCELLNDKYLFEKADEDVIFEAYGDTLASFLENEGEEPEKLGGAAGFLANVLGITVINRQDERAYEEYRNGQSKYQMIKAAVEGKVYPERLFPIPETGKRQRLETLRYMRRYSVWSVILLFFAFSFIGWVWEVSLHLITDGVFVNRGVLHGPWLPIYGTGGVMILAVLNKFREKPLVEFLLTIVLCGCVEYFTSWFLEITHNGQKWWDYSGYFLNLNGRICAEGLLVFGLGGMAIVYVAAPLLDDLIRKIPHRILIPVCITLLAVFGADEVYSNQHPNTGKGITDYTGAWIEEEKVRT</sequence>
<evidence type="ECO:0000313" key="3">
    <source>
        <dbReference type="Proteomes" id="UP000092574"/>
    </source>
</evidence>
<dbReference type="KEGG" id="byl:A4V09_15240"/>
<dbReference type="PANTHER" id="PTHR40076:SF1">
    <property type="entry name" value="MEMBRANE PROTEIN"/>
    <property type="match status" value="1"/>
</dbReference>
<proteinExistence type="predicted"/>
<dbReference type="Pfam" id="PF06541">
    <property type="entry name" value="ABC_trans_CmpB"/>
    <property type="match status" value="1"/>
</dbReference>
<keyword evidence="3" id="KW-1185">Reference proteome</keyword>
<feature type="transmembrane region" description="Helical" evidence="1">
    <location>
        <begin position="488"/>
        <end position="509"/>
    </location>
</feature>
<dbReference type="InterPro" id="IPR010540">
    <property type="entry name" value="CmpB_TMEM229"/>
</dbReference>
<dbReference type="OrthoDB" id="9784844at2"/>
<keyword evidence="1" id="KW-0472">Membrane</keyword>
<feature type="transmembrane region" description="Helical" evidence="1">
    <location>
        <begin position="463"/>
        <end position="481"/>
    </location>
</feature>
<dbReference type="AlphaFoldDB" id="A0A1C7IG50"/>
<feature type="transmembrane region" description="Helical" evidence="1">
    <location>
        <begin position="200"/>
        <end position="223"/>
    </location>
</feature>
<dbReference type="RefSeq" id="WP_065544809.1">
    <property type="nucleotide sequence ID" value="NZ_CP015405.2"/>
</dbReference>
<organism evidence="2 3">
    <name type="scientific">Blautia pseudococcoides</name>
    <dbReference type="NCBI Taxonomy" id="1796616"/>
    <lineage>
        <taxon>Bacteria</taxon>
        <taxon>Bacillati</taxon>
        <taxon>Bacillota</taxon>
        <taxon>Clostridia</taxon>
        <taxon>Lachnospirales</taxon>
        <taxon>Lachnospiraceae</taxon>
        <taxon>Blautia</taxon>
    </lineage>
</organism>
<feature type="transmembrane region" description="Helical" evidence="1">
    <location>
        <begin position="268"/>
        <end position="286"/>
    </location>
</feature>
<keyword evidence="1" id="KW-1133">Transmembrane helix</keyword>
<dbReference type="PANTHER" id="PTHR40076">
    <property type="entry name" value="MEMBRANE PROTEIN-RELATED"/>
    <property type="match status" value="1"/>
</dbReference>
<dbReference type="Pfam" id="PF06161">
    <property type="entry name" value="DUF975"/>
    <property type="match status" value="1"/>
</dbReference>
<dbReference type="STRING" id="1796616.A4V09_15240"/>
<feature type="transmembrane region" description="Helical" evidence="1">
    <location>
        <begin position="111"/>
        <end position="133"/>
    </location>
</feature>
<dbReference type="InterPro" id="IPR010380">
    <property type="entry name" value="DUF975"/>
</dbReference>
<feature type="transmembrane region" description="Helical" evidence="1">
    <location>
        <begin position="139"/>
        <end position="162"/>
    </location>
</feature>
<name>A0A1C7IG50_9FIRM</name>
<accession>A0A1C7IG50</accession>
<evidence type="ECO:0008006" key="4">
    <source>
        <dbReference type="Google" id="ProtNLM"/>
    </source>
</evidence>
<gene>
    <name evidence="2" type="ORF">A4V09_15240</name>
</gene>
<protein>
    <recommendedName>
        <fullName evidence="4">DUF975 family protein</fullName>
    </recommendedName>
</protein>
<feature type="transmembrane region" description="Helical" evidence="1">
    <location>
        <begin position="529"/>
        <end position="550"/>
    </location>
</feature>
<evidence type="ECO:0000313" key="2">
    <source>
        <dbReference type="EMBL" id="ANU78696.1"/>
    </source>
</evidence>
<dbReference type="Proteomes" id="UP000092574">
    <property type="component" value="Chromosome"/>
</dbReference>
<keyword evidence="1" id="KW-0812">Transmembrane</keyword>
<feature type="transmembrane region" description="Helical" evidence="1">
    <location>
        <begin position="424"/>
        <end position="443"/>
    </location>
</feature>
<evidence type="ECO:0000256" key="1">
    <source>
        <dbReference type="SAM" id="Phobius"/>
    </source>
</evidence>
<reference evidence="2" key="1">
    <citation type="submission" date="2017-04" db="EMBL/GenBank/DDBJ databases">
        <title>Complete Genome Sequences of Twelve Strains of a Stable Defined Moderately Diverse Mouse Microbiota 2 (sDMDMm2).</title>
        <authorList>
            <person name="Uchimura Y."/>
            <person name="Wyss M."/>
            <person name="Brugiroux S."/>
            <person name="Limenitakis J.P."/>
            <person name="Stecher B."/>
            <person name="McCoy K.D."/>
            <person name="Macpherson A.J."/>
        </authorList>
    </citation>
    <scope>NUCLEOTIDE SEQUENCE</scope>
    <source>
        <strain evidence="2">YL58</strain>
    </source>
</reference>
<dbReference type="EMBL" id="CP015405">
    <property type="protein sequence ID" value="ANU78696.1"/>
    <property type="molecule type" value="Genomic_DNA"/>
</dbReference>